<name>A0A396IJB2_MEDTR</name>
<evidence type="ECO:0000256" key="1">
    <source>
        <dbReference type="SAM" id="Phobius"/>
    </source>
</evidence>
<dbReference type="Proteomes" id="UP000265566">
    <property type="component" value="Chromosome 3"/>
</dbReference>
<gene>
    <name evidence="2" type="ORF">MtrunA17_Chr3g0078101</name>
</gene>
<dbReference type="Gramene" id="rna13092">
    <property type="protein sequence ID" value="RHN65270.1"/>
    <property type="gene ID" value="gene13092"/>
</dbReference>
<reference evidence="3" key="1">
    <citation type="journal article" date="2018" name="Nat. Plants">
        <title>Whole-genome landscape of Medicago truncatula symbiotic genes.</title>
        <authorList>
            <person name="Pecrix Y."/>
            <person name="Staton S.E."/>
            <person name="Sallet E."/>
            <person name="Lelandais-Briere C."/>
            <person name="Moreau S."/>
            <person name="Carrere S."/>
            <person name="Blein T."/>
            <person name="Jardinaud M.F."/>
            <person name="Latrasse D."/>
            <person name="Zouine M."/>
            <person name="Zahm M."/>
            <person name="Kreplak J."/>
            <person name="Mayjonade B."/>
            <person name="Satge C."/>
            <person name="Perez M."/>
            <person name="Cauet S."/>
            <person name="Marande W."/>
            <person name="Chantry-Darmon C."/>
            <person name="Lopez-Roques C."/>
            <person name="Bouchez O."/>
            <person name="Berard A."/>
            <person name="Debelle F."/>
            <person name="Munos S."/>
            <person name="Bendahmane A."/>
            <person name="Berges H."/>
            <person name="Niebel A."/>
            <person name="Buitink J."/>
            <person name="Frugier F."/>
            <person name="Benhamed M."/>
            <person name="Crespi M."/>
            <person name="Gouzy J."/>
            <person name="Gamas P."/>
        </authorList>
    </citation>
    <scope>NUCLEOTIDE SEQUENCE [LARGE SCALE GENOMIC DNA]</scope>
    <source>
        <strain evidence="3">cv. Jemalong A17</strain>
    </source>
</reference>
<evidence type="ECO:0000313" key="3">
    <source>
        <dbReference type="Proteomes" id="UP000265566"/>
    </source>
</evidence>
<accession>A0A396IJB2</accession>
<feature type="transmembrane region" description="Helical" evidence="1">
    <location>
        <begin position="66"/>
        <end position="86"/>
    </location>
</feature>
<evidence type="ECO:0000313" key="2">
    <source>
        <dbReference type="EMBL" id="RHN65270.1"/>
    </source>
</evidence>
<keyword evidence="1" id="KW-0472">Membrane</keyword>
<comment type="caution">
    <text evidence="2">The sequence shown here is derived from an EMBL/GenBank/DDBJ whole genome shotgun (WGS) entry which is preliminary data.</text>
</comment>
<keyword evidence="1" id="KW-1133">Transmembrane helix</keyword>
<feature type="transmembrane region" description="Helical" evidence="1">
    <location>
        <begin position="127"/>
        <end position="146"/>
    </location>
</feature>
<dbReference type="EMBL" id="PSQE01000003">
    <property type="protein sequence ID" value="RHN65270.1"/>
    <property type="molecule type" value="Genomic_DNA"/>
</dbReference>
<keyword evidence="1" id="KW-0812">Transmembrane</keyword>
<feature type="transmembrane region" description="Helical" evidence="1">
    <location>
        <begin position="98"/>
        <end position="121"/>
    </location>
</feature>
<sequence length="148" mass="16868">MIDYSYHISHFFSSLTMAITTQKVCILGLSQDLKDHIEKISVCILGLCMSFFSYDPPTSEIVKEFTIFAASSFVCYILSIILKKTLMLCPTWTSRRAITLICDFLFFFGWCFYALLMLQYVIPLKDLGLSTFTTTILYLLSTVVAAPF</sequence>
<dbReference type="AlphaFoldDB" id="A0A396IJB2"/>
<proteinExistence type="predicted"/>
<evidence type="ECO:0008006" key="4">
    <source>
        <dbReference type="Google" id="ProtNLM"/>
    </source>
</evidence>
<protein>
    <recommendedName>
        <fullName evidence="4">Transmembrane protein</fullName>
    </recommendedName>
</protein>
<organism evidence="2 3">
    <name type="scientific">Medicago truncatula</name>
    <name type="common">Barrel medic</name>
    <name type="synonym">Medicago tribuloides</name>
    <dbReference type="NCBI Taxonomy" id="3880"/>
    <lineage>
        <taxon>Eukaryota</taxon>
        <taxon>Viridiplantae</taxon>
        <taxon>Streptophyta</taxon>
        <taxon>Embryophyta</taxon>
        <taxon>Tracheophyta</taxon>
        <taxon>Spermatophyta</taxon>
        <taxon>Magnoliopsida</taxon>
        <taxon>eudicotyledons</taxon>
        <taxon>Gunneridae</taxon>
        <taxon>Pentapetalae</taxon>
        <taxon>rosids</taxon>
        <taxon>fabids</taxon>
        <taxon>Fabales</taxon>
        <taxon>Fabaceae</taxon>
        <taxon>Papilionoideae</taxon>
        <taxon>50 kb inversion clade</taxon>
        <taxon>NPAAA clade</taxon>
        <taxon>Hologalegina</taxon>
        <taxon>IRL clade</taxon>
        <taxon>Trifolieae</taxon>
        <taxon>Medicago</taxon>
    </lineage>
</organism>